<keyword evidence="6 10" id="KW-0418">Kinase</keyword>
<dbReference type="SUPFAM" id="SSF56112">
    <property type="entry name" value="Protein kinase-like (PK-like)"/>
    <property type="match status" value="1"/>
</dbReference>
<reference evidence="12 13" key="1">
    <citation type="submission" date="2021-03" db="EMBL/GenBank/DDBJ databases">
        <title>Genomic and phenotypic characterization of Chloracidobacterium isolates provides evidence for multiple species.</title>
        <authorList>
            <person name="Saini M.K."/>
            <person name="Costas A.M.G."/>
            <person name="Tank M."/>
            <person name="Bryant D.A."/>
        </authorList>
    </citation>
    <scope>NUCLEOTIDE SEQUENCE [LARGE SCALE GENOMIC DNA]</scope>
    <source>
        <strain evidence="12 13">BV2-C</strain>
    </source>
</reference>
<evidence type="ECO:0000256" key="9">
    <source>
        <dbReference type="ARBA" id="ARBA00048925"/>
    </source>
</evidence>
<dbReference type="InterPro" id="IPR002575">
    <property type="entry name" value="Aminoglycoside_PTrfase"/>
</dbReference>
<evidence type="ECO:0000256" key="5">
    <source>
        <dbReference type="ARBA" id="ARBA00022741"/>
    </source>
</evidence>
<sequence>MLSLRFSKQLSEITKNYHFVKDTEGMSPARVYKLIGCSENLYLKMSDSQYRGTTYDVEREKDVMLWLKGKVPVPEVLHFEQYESTNFLLMREVNGVVGHVYHQKQRDPEKMIRMYSEGIKLFQSVSILDCPFVSDIDFRLSELDYLLRNNLADIDIENWENDTPFRDPNELYTFLREHKPNEELVFSHGDFGDSNIFVANDQISGFVDLGRSGKADKWYDIAFCVHSIQHDMGNDKKYLDLFFDLLGIEPDWDKIRYYILLDELF</sequence>
<evidence type="ECO:0000256" key="4">
    <source>
        <dbReference type="ARBA" id="ARBA00022679"/>
    </source>
</evidence>
<evidence type="ECO:0000256" key="7">
    <source>
        <dbReference type="ARBA" id="ARBA00022840"/>
    </source>
</evidence>
<keyword evidence="13" id="KW-1185">Reference proteome</keyword>
<keyword evidence="7 10" id="KW-0067">ATP-binding</keyword>
<evidence type="ECO:0000256" key="6">
    <source>
        <dbReference type="ARBA" id="ARBA00022777"/>
    </source>
</evidence>
<evidence type="ECO:0000256" key="1">
    <source>
        <dbReference type="ARBA" id="ARBA00006219"/>
    </source>
</evidence>
<evidence type="ECO:0000313" key="12">
    <source>
        <dbReference type="EMBL" id="QUW04136.1"/>
    </source>
</evidence>
<gene>
    <name evidence="12" type="ORF">J8C06_13920</name>
</gene>
<keyword evidence="8 10" id="KW-0046">Antibiotic resistance</keyword>
<keyword evidence="5 10" id="KW-0547">Nucleotide-binding</keyword>
<dbReference type="EMBL" id="CP072649">
    <property type="protein sequence ID" value="QUW04136.1"/>
    <property type="molecule type" value="Genomic_DNA"/>
</dbReference>
<evidence type="ECO:0000313" key="13">
    <source>
        <dbReference type="Proteomes" id="UP000676506"/>
    </source>
</evidence>
<dbReference type="PIRSF" id="PIRSF000706">
    <property type="entry name" value="Kanamycin_kin"/>
    <property type="match status" value="1"/>
</dbReference>
<dbReference type="InterPro" id="IPR024165">
    <property type="entry name" value="Kan/Strep_kinase"/>
</dbReference>
<evidence type="ECO:0000259" key="11">
    <source>
        <dbReference type="Pfam" id="PF01636"/>
    </source>
</evidence>
<dbReference type="Pfam" id="PF01636">
    <property type="entry name" value="APH"/>
    <property type="match status" value="1"/>
</dbReference>
<dbReference type="EC" id="2.7.1.95" evidence="2"/>
<dbReference type="InterPro" id="IPR051678">
    <property type="entry name" value="AGP_Transferase"/>
</dbReference>
<comment type="similarity">
    <text evidence="1 10">Belongs to the aminoglycoside phosphotransferase family.</text>
</comment>
<dbReference type="NCBIfam" id="NF033068">
    <property type="entry name" value="APH_3p"/>
    <property type="match status" value="1"/>
</dbReference>
<keyword evidence="4 10" id="KW-0808">Transferase</keyword>
<feature type="domain" description="Aminoglycoside phosphotransferase" evidence="11">
    <location>
        <begin position="30"/>
        <end position="257"/>
    </location>
</feature>
<evidence type="ECO:0000256" key="3">
    <source>
        <dbReference type="ARBA" id="ARBA00017903"/>
    </source>
</evidence>
<dbReference type="RefSeq" id="WP_211430025.1">
    <property type="nucleotide sequence ID" value="NZ_CP072649.1"/>
</dbReference>
<organism evidence="12 13">
    <name type="scientific">Chloracidobacterium validum</name>
    <dbReference type="NCBI Taxonomy" id="2821543"/>
    <lineage>
        <taxon>Bacteria</taxon>
        <taxon>Pseudomonadati</taxon>
        <taxon>Acidobacteriota</taxon>
        <taxon>Terriglobia</taxon>
        <taxon>Terriglobales</taxon>
        <taxon>Acidobacteriaceae</taxon>
        <taxon>Chloracidobacterium</taxon>
    </lineage>
</organism>
<dbReference type="InterPro" id="IPR011009">
    <property type="entry name" value="Kinase-like_dom_sf"/>
</dbReference>
<evidence type="ECO:0000256" key="10">
    <source>
        <dbReference type="PIRNR" id="PIRNR000706"/>
    </source>
</evidence>
<evidence type="ECO:0000256" key="8">
    <source>
        <dbReference type="ARBA" id="ARBA00023251"/>
    </source>
</evidence>
<name>A0ABX8BB27_9BACT</name>
<dbReference type="PANTHER" id="PTHR21310">
    <property type="entry name" value="AMINOGLYCOSIDE PHOSPHOTRANSFERASE-RELATED-RELATED"/>
    <property type="match status" value="1"/>
</dbReference>
<dbReference type="PANTHER" id="PTHR21310:SF41">
    <property type="entry name" value="3'-PHOSPHOTRANSFERASE, PUTATIVE-RELATED"/>
    <property type="match status" value="1"/>
</dbReference>
<evidence type="ECO:0000256" key="2">
    <source>
        <dbReference type="ARBA" id="ARBA00012193"/>
    </source>
</evidence>
<accession>A0ABX8BB27</accession>
<dbReference type="Proteomes" id="UP000676506">
    <property type="component" value="Chromosome 2"/>
</dbReference>
<dbReference type="Gene3D" id="3.90.1200.10">
    <property type="match status" value="1"/>
</dbReference>
<comment type="catalytic activity">
    <reaction evidence="9">
        <text>kanamycin A + ATP = kanamycin 3'-phosphate + ADP + H(+)</text>
        <dbReference type="Rhea" id="RHEA:24256"/>
        <dbReference type="ChEBI" id="CHEBI:15378"/>
        <dbReference type="ChEBI" id="CHEBI:30616"/>
        <dbReference type="ChEBI" id="CHEBI:57909"/>
        <dbReference type="ChEBI" id="CHEBI:58214"/>
        <dbReference type="ChEBI" id="CHEBI:456216"/>
        <dbReference type="EC" id="2.7.1.95"/>
    </reaction>
</comment>
<proteinExistence type="inferred from homology"/>
<protein>
    <recommendedName>
        <fullName evidence="3">Aminoglycoside 3'-phosphotransferase</fullName>
        <ecNumber evidence="2">2.7.1.95</ecNumber>
    </recommendedName>
</protein>
<dbReference type="CDD" id="cd05150">
    <property type="entry name" value="APH"/>
    <property type="match status" value="1"/>
</dbReference>
<dbReference type="Gene3D" id="3.30.200.20">
    <property type="entry name" value="Phosphorylase Kinase, domain 1"/>
    <property type="match status" value="1"/>
</dbReference>